<sequence>MRRLKSHKAPRAFQRLRRENSAKLSGRIRRLEELDLARLSQAQVGERLGRILDGFALRPVNFATERVFRARIETEARPFSKASELWYPPPEVAGAGRFNYPGKPVFYAASTLNAALWECRPKPGDTIEALVCATLGPHAELEVAHIGLQNFRGNRRGASDFPDITSDASFRSLLRSMALDRKWNRVERFLSTATGMEEEKRPGLFKLTREIGRVLMEMAQTTGMLYPSIAADRAAFNLCLHTSAADRFFFPAEVWRFKINAIHPNLEGAAPSKPGHLETAPLARSNAVLNDGQIEWLEGFEESPLHDLATLEQRVAASRSKKLSKKED</sequence>
<dbReference type="Pfam" id="PF08808">
    <property type="entry name" value="RES"/>
    <property type="match status" value="1"/>
</dbReference>
<evidence type="ECO:0000313" key="2">
    <source>
        <dbReference type="EMBL" id="QZD86675.1"/>
    </source>
</evidence>
<dbReference type="EMBL" id="CP081297">
    <property type="protein sequence ID" value="QZD86675.1"/>
    <property type="molecule type" value="Genomic_DNA"/>
</dbReference>
<dbReference type="InterPro" id="IPR014914">
    <property type="entry name" value="RES_dom"/>
</dbReference>
<name>A0ABX8ZCH9_9SPHN</name>
<evidence type="ECO:0000313" key="3">
    <source>
        <dbReference type="Proteomes" id="UP000824280"/>
    </source>
</evidence>
<evidence type="ECO:0000259" key="1">
    <source>
        <dbReference type="Pfam" id="PF08808"/>
    </source>
</evidence>
<accession>A0ABX8ZCH9</accession>
<gene>
    <name evidence="2" type="ORF">K3166_10710</name>
</gene>
<dbReference type="Proteomes" id="UP000824280">
    <property type="component" value="Chromosome"/>
</dbReference>
<proteinExistence type="predicted"/>
<keyword evidence="3" id="KW-1185">Reference proteome</keyword>
<protein>
    <submittedName>
        <fullName evidence="2">RES family NAD+ phosphorylase</fullName>
    </submittedName>
</protein>
<feature type="domain" description="RES" evidence="1">
    <location>
        <begin position="78"/>
        <end position="258"/>
    </location>
</feature>
<reference evidence="2 3" key="1">
    <citation type="submission" date="2021-08" db="EMBL/GenBank/DDBJ databases">
        <title>Comparative Genomics Analysis of the Genus Qipengyuania Reveals Extensive Genetic Diversity and Metabolic Versatility, Including the Description of Fifteen Novel Species.</title>
        <authorList>
            <person name="Liu Y."/>
        </authorList>
    </citation>
    <scope>NUCLEOTIDE SEQUENCE [LARGE SCALE GENOMIC DNA]</scope>
    <source>
        <strain evidence="2 3">1XM2-8</strain>
    </source>
</reference>
<organism evidence="2 3">
    <name type="scientific">Qipengyuania psychrotolerans</name>
    <dbReference type="NCBI Taxonomy" id="2867238"/>
    <lineage>
        <taxon>Bacteria</taxon>
        <taxon>Pseudomonadati</taxon>
        <taxon>Pseudomonadota</taxon>
        <taxon>Alphaproteobacteria</taxon>
        <taxon>Sphingomonadales</taxon>
        <taxon>Erythrobacteraceae</taxon>
        <taxon>Qipengyuania</taxon>
    </lineage>
</organism>
<dbReference type="RefSeq" id="WP_221422218.1">
    <property type="nucleotide sequence ID" value="NZ_CP081297.1"/>
</dbReference>